<proteinExistence type="predicted"/>
<sequence length="159" mass="17447">MNEKISALIDCEVDQKEASKIINELLASSKQQNDWYSMHAARDAMQGYPVSPDFMTKFSARLAQEPVIVAPNRIRKSAWMKPFLIPATAVASVMFVGLAVWQFSMPTVTSDVGAMAKVEAPAIPSSEISPYLVAHRDGLANSMATEQFALAHFEAGEQR</sequence>
<dbReference type="Proteomes" id="UP000825679">
    <property type="component" value="Chromosome"/>
</dbReference>
<dbReference type="SUPFAM" id="SSF89069">
    <property type="entry name" value="N-terminal, cytoplasmic domain of anti-sigmaE factor RseA"/>
    <property type="match status" value="1"/>
</dbReference>
<protein>
    <submittedName>
        <fullName evidence="3">Sigma-E factor negative regulatory protein</fullName>
    </submittedName>
</protein>
<dbReference type="Gene3D" id="1.10.10.880">
    <property type="entry name" value="Anti sigma-E protein RseA, N-terminal domain"/>
    <property type="match status" value="1"/>
</dbReference>
<dbReference type="PANTHER" id="PTHR38104:SF1">
    <property type="entry name" value="ANTI-SIGMA-E FACTOR RSEA"/>
    <property type="match status" value="1"/>
</dbReference>
<reference evidence="3 4" key="1">
    <citation type="submission" date="2021-08" db="EMBL/GenBank/DDBJ databases">
        <title>complete genome sequencing of Deefgea sp. D25.</title>
        <authorList>
            <person name="Bae J.-W."/>
            <person name="Gim D.-H."/>
        </authorList>
    </citation>
    <scope>NUCLEOTIDE SEQUENCE [LARGE SCALE GENOMIC DNA]</scope>
    <source>
        <strain evidence="3 4">D25</strain>
    </source>
</reference>
<name>A0ABX8Z8B6_9NEIS</name>
<dbReference type="CDD" id="cd16328">
    <property type="entry name" value="RseA_N"/>
    <property type="match status" value="1"/>
</dbReference>
<feature type="transmembrane region" description="Helical" evidence="1">
    <location>
        <begin position="83"/>
        <end position="103"/>
    </location>
</feature>
<dbReference type="RefSeq" id="WP_221007339.1">
    <property type="nucleotide sequence ID" value="NZ_CP081150.1"/>
</dbReference>
<evidence type="ECO:0000313" key="3">
    <source>
        <dbReference type="EMBL" id="QZA78819.1"/>
    </source>
</evidence>
<dbReference type="InterPro" id="IPR036147">
    <property type="entry name" value="Anti-sigma_E_RseA_N_sf"/>
</dbReference>
<gene>
    <name evidence="3" type="ORF">K4H28_05275</name>
</gene>
<keyword evidence="4" id="KW-1185">Reference proteome</keyword>
<organism evidence="3 4">
    <name type="scientific">Deefgea tanakiae</name>
    <dbReference type="NCBI Taxonomy" id="2865840"/>
    <lineage>
        <taxon>Bacteria</taxon>
        <taxon>Pseudomonadati</taxon>
        <taxon>Pseudomonadota</taxon>
        <taxon>Betaproteobacteria</taxon>
        <taxon>Neisseriales</taxon>
        <taxon>Chitinibacteraceae</taxon>
        <taxon>Deefgea</taxon>
    </lineage>
</organism>
<keyword evidence="1" id="KW-0812">Transmembrane</keyword>
<dbReference type="PANTHER" id="PTHR38104">
    <property type="match status" value="1"/>
</dbReference>
<keyword evidence="1" id="KW-0472">Membrane</keyword>
<evidence type="ECO:0000313" key="4">
    <source>
        <dbReference type="Proteomes" id="UP000825679"/>
    </source>
</evidence>
<keyword evidence="1" id="KW-1133">Transmembrane helix</keyword>
<feature type="domain" description="Anti sigma-E protein RseA N-terminal" evidence="2">
    <location>
        <begin position="2"/>
        <end position="77"/>
    </location>
</feature>
<accession>A0ABX8Z8B6</accession>
<dbReference type="EMBL" id="CP081150">
    <property type="protein sequence ID" value="QZA78819.1"/>
    <property type="molecule type" value="Genomic_DNA"/>
</dbReference>
<dbReference type="InterPro" id="IPR052383">
    <property type="entry name" value="Anti-sigma-E_RseA-like"/>
</dbReference>
<dbReference type="InterPro" id="IPR005572">
    <property type="entry name" value="Anti-sigma_E_RseA_N"/>
</dbReference>
<evidence type="ECO:0000256" key="1">
    <source>
        <dbReference type="SAM" id="Phobius"/>
    </source>
</evidence>
<dbReference type="Pfam" id="PF03872">
    <property type="entry name" value="RseA_N"/>
    <property type="match status" value="1"/>
</dbReference>
<evidence type="ECO:0000259" key="2">
    <source>
        <dbReference type="Pfam" id="PF03872"/>
    </source>
</evidence>